<reference evidence="1 2" key="1">
    <citation type="submission" date="2016-10" db="EMBL/GenBank/DDBJ databases">
        <authorList>
            <person name="de Groot N.N."/>
        </authorList>
    </citation>
    <scope>NUCLEOTIDE SEQUENCE [LARGE SCALE GENOMIC DNA]</scope>
    <source>
        <strain evidence="1 2">DSM 40306</strain>
    </source>
</reference>
<sequence>MPDPQHVQQVAEALAMTGASTLVAAMATDTWQVGRGGFARLFHRRGNGLREIETQLDNDAALVTGEDAAAAREALIGPWRLRLLRLLRDHPDAASELTELIDRIQERLPEDGRRWTQNVHTHDRSVANVVQGGNQYNHYMDRSRTDGDADDEA</sequence>
<evidence type="ECO:0000313" key="1">
    <source>
        <dbReference type="EMBL" id="SEE23727.1"/>
    </source>
</evidence>
<dbReference type="AlphaFoldDB" id="A0A1H5H6W3"/>
<accession>A0A1H5H6W3</accession>
<gene>
    <name evidence="1" type="ORF">SAMN04490357_7381</name>
</gene>
<dbReference type="STRING" id="67331.SAMN04490357_7381"/>
<name>A0A1H5H6W3_9ACTN</name>
<organism evidence="1 2">
    <name type="scientific">Streptomyces misionensis</name>
    <dbReference type="NCBI Taxonomy" id="67331"/>
    <lineage>
        <taxon>Bacteria</taxon>
        <taxon>Bacillati</taxon>
        <taxon>Actinomycetota</taxon>
        <taxon>Actinomycetes</taxon>
        <taxon>Kitasatosporales</taxon>
        <taxon>Streptomycetaceae</taxon>
        <taxon>Streptomyces</taxon>
    </lineage>
</organism>
<dbReference type="EMBL" id="FNTD01000004">
    <property type="protein sequence ID" value="SEE23727.1"/>
    <property type="molecule type" value="Genomic_DNA"/>
</dbReference>
<evidence type="ECO:0000313" key="2">
    <source>
        <dbReference type="Proteomes" id="UP000182375"/>
    </source>
</evidence>
<protein>
    <submittedName>
        <fullName evidence="1">Uncharacterized protein</fullName>
    </submittedName>
</protein>
<dbReference type="GeneID" id="95516368"/>
<dbReference type="RefSeq" id="WP_143060493.1">
    <property type="nucleotide sequence ID" value="NZ_FNTD01000004.1"/>
</dbReference>
<dbReference type="Proteomes" id="UP000182375">
    <property type="component" value="Unassembled WGS sequence"/>
</dbReference>
<proteinExistence type="predicted"/>